<evidence type="ECO:0000256" key="1">
    <source>
        <dbReference type="SAM" id="MobiDB-lite"/>
    </source>
</evidence>
<feature type="non-terminal residue" evidence="2">
    <location>
        <position position="1"/>
    </location>
</feature>
<protein>
    <submittedName>
        <fullName evidence="2">Uncharacterized protein</fullName>
    </submittedName>
</protein>
<feature type="compositionally biased region" description="Polar residues" evidence="1">
    <location>
        <begin position="276"/>
        <end position="288"/>
    </location>
</feature>
<name>A0A4S8ZM60_AURPU</name>
<gene>
    <name evidence="2" type="ORF">D6D20_00849</name>
</gene>
<evidence type="ECO:0000313" key="2">
    <source>
        <dbReference type="EMBL" id="THW67073.1"/>
    </source>
</evidence>
<evidence type="ECO:0000313" key="3">
    <source>
        <dbReference type="Proteomes" id="UP000310421"/>
    </source>
</evidence>
<feature type="compositionally biased region" description="Basic and acidic residues" evidence="1">
    <location>
        <begin position="337"/>
        <end position="350"/>
    </location>
</feature>
<sequence length="350" mass="39194">RLRSSFAESPSVETSHVRASVFKTIDHLWTINIMSWDIRDRYLWLGFGAFLFVAVKGISQTLRTTIRLSEVYDPDHAKAANDIQAEDSISLEALATLVTSPNQDISSSATSLILSRFTQDPSACNTLTTDLFSSNPSTRHKAKEVLYLFDSLSLDLYPFDDASVSNLHDKSDRRLQHACQAYFYATRKYRQGRLNSLVQIAEMVEDSMRAGQSVRRVRREAVESHFVFPGQGDESGEEGEMMAARFQPVSQRVESLVDMLAEQAVTTRPLVRFASSGEQSTASSTTSELPALEEVDPNEDTAGSARLRRHAQSNHEAEARRRRREAMVLHEGGGRIGMEDIHHPRTDGRS</sequence>
<dbReference type="Proteomes" id="UP000310421">
    <property type="component" value="Unassembled WGS sequence"/>
</dbReference>
<reference evidence="2 3" key="1">
    <citation type="submission" date="2018-10" db="EMBL/GenBank/DDBJ databases">
        <title>Fifty Aureobasidium pullulans genomes reveal a recombining polyextremotolerant generalist.</title>
        <authorList>
            <person name="Gostincar C."/>
            <person name="Turk M."/>
            <person name="Zajc J."/>
            <person name="Gunde-Cimerman N."/>
        </authorList>
    </citation>
    <scope>NUCLEOTIDE SEQUENCE [LARGE SCALE GENOMIC DNA]</scope>
    <source>
        <strain evidence="2 3">EXF-10751</strain>
    </source>
</reference>
<dbReference type="AlphaFoldDB" id="A0A4S8ZM60"/>
<dbReference type="EMBL" id="QZAN01000004">
    <property type="protein sequence ID" value="THW67073.1"/>
    <property type="molecule type" value="Genomic_DNA"/>
</dbReference>
<accession>A0A4S8ZM60</accession>
<feature type="region of interest" description="Disordered" evidence="1">
    <location>
        <begin position="272"/>
        <end position="350"/>
    </location>
</feature>
<proteinExistence type="predicted"/>
<organism evidence="2 3">
    <name type="scientific">Aureobasidium pullulans</name>
    <name type="common">Black yeast</name>
    <name type="synonym">Pullularia pullulans</name>
    <dbReference type="NCBI Taxonomy" id="5580"/>
    <lineage>
        <taxon>Eukaryota</taxon>
        <taxon>Fungi</taxon>
        <taxon>Dikarya</taxon>
        <taxon>Ascomycota</taxon>
        <taxon>Pezizomycotina</taxon>
        <taxon>Dothideomycetes</taxon>
        <taxon>Dothideomycetidae</taxon>
        <taxon>Dothideales</taxon>
        <taxon>Saccotheciaceae</taxon>
        <taxon>Aureobasidium</taxon>
    </lineage>
</organism>
<comment type="caution">
    <text evidence="2">The sequence shown here is derived from an EMBL/GenBank/DDBJ whole genome shotgun (WGS) entry which is preliminary data.</text>
</comment>